<dbReference type="AlphaFoldDB" id="A0A0A0F5Q6"/>
<accession>A0A0A0F5Q6</accession>
<proteinExistence type="predicted"/>
<dbReference type="EMBL" id="AVPT01000009">
    <property type="protein sequence ID" value="KGM56712.1"/>
    <property type="molecule type" value="Genomic_DNA"/>
</dbReference>
<organism evidence="1 2">
    <name type="scientific">Lysobacter arseniciresistens ZS79</name>
    <dbReference type="NCBI Taxonomy" id="913325"/>
    <lineage>
        <taxon>Bacteria</taxon>
        <taxon>Pseudomonadati</taxon>
        <taxon>Pseudomonadota</taxon>
        <taxon>Gammaproteobacteria</taxon>
        <taxon>Lysobacterales</taxon>
        <taxon>Lysobacteraceae</taxon>
        <taxon>Novilysobacter</taxon>
    </lineage>
</organism>
<evidence type="ECO:0000313" key="1">
    <source>
        <dbReference type="EMBL" id="KGM56712.1"/>
    </source>
</evidence>
<sequence>MLHATHRDGGLEHLSYTVGIHPPGPIAPTVAVRAFDGWLLGRDHGEFGGELVYRDGNGTDRMLADINIRGIQPIPDGFQVVAGRGFMDSMNGVGSIITVTEQGDTVHTTSVELPGAPTRWHRLASGALLVRTLEKNVLVPVGGEAREVKCRPAQSDGN</sequence>
<dbReference type="Proteomes" id="UP000029989">
    <property type="component" value="Unassembled WGS sequence"/>
</dbReference>
<keyword evidence="2" id="KW-1185">Reference proteome</keyword>
<name>A0A0A0F5Q6_9GAMM</name>
<dbReference type="STRING" id="913325.N799_02125"/>
<comment type="caution">
    <text evidence="1">The sequence shown here is derived from an EMBL/GenBank/DDBJ whole genome shotgun (WGS) entry which is preliminary data.</text>
</comment>
<evidence type="ECO:0000313" key="2">
    <source>
        <dbReference type="Proteomes" id="UP000029989"/>
    </source>
</evidence>
<reference evidence="1 2" key="1">
    <citation type="journal article" date="2015" name="Stand. Genomic Sci.">
        <title>Genomic information of the arsenic-resistant bacterium Lysobacter arseniciresistens type strain ZS79(T) and comparison of Lysobacter draft genomes.</title>
        <authorList>
            <person name="Liu L."/>
            <person name="Zhang S."/>
            <person name="Luo M."/>
            <person name="Wang G."/>
        </authorList>
    </citation>
    <scope>NUCLEOTIDE SEQUENCE [LARGE SCALE GENOMIC DNA]</scope>
    <source>
        <strain evidence="1 2">ZS79</strain>
    </source>
</reference>
<protein>
    <submittedName>
        <fullName evidence="1">Uncharacterized protein</fullName>
    </submittedName>
</protein>
<gene>
    <name evidence="1" type="ORF">N799_02125</name>
</gene>